<sequence>MVRILDTELEEVIVDDYEMGSNEIGSFSEVTGKSSKELNNRKGINPATHN</sequence>
<accession>A0A232M1F9</accession>
<feature type="region of interest" description="Disordered" evidence="1">
    <location>
        <begin position="24"/>
        <end position="50"/>
    </location>
</feature>
<feature type="compositionally biased region" description="Polar residues" evidence="1">
    <location>
        <begin position="24"/>
        <end position="33"/>
    </location>
</feature>
<dbReference type="AlphaFoldDB" id="A0A232M1F9"/>
<evidence type="ECO:0000313" key="3">
    <source>
        <dbReference type="Proteomes" id="UP000243515"/>
    </source>
</evidence>
<comment type="caution">
    <text evidence="2">The sequence shown here is derived from an EMBL/GenBank/DDBJ whole genome shotgun (WGS) entry which is preliminary data.</text>
</comment>
<name>A0A232M1F9_9EURO</name>
<gene>
    <name evidence="2" type="ORF">Egran_01989</name>
</gene>
<dbReference type="Proteomes" id="UP000243515">
    <property type="component" value="Unassembled WGS sequence"/>
</dbReference>
<proteinExistence type="predicted"/>
<evidence type="ECO:0000256" key="1">
    <source>
        <dbReference type="SAM" id="MobiDB-lite"/>
    </source>
</evidence>
<evidence type="ECO:0000313" key="2">
    <source>
        <dbReference type="EMBL" id="OXV10250.1"/>
    </source>
</evidence>
<keyword evidence="3" id="KW-1185">Reference proteome</keyword>
<reference evidence="2 3" key="1">
    <citation type="journal article" date="2015" name="Environ. Microbiol.">
        <title>Metagenome sequence of Elaphomyces granulatus from sporocarp tissue reveals Ascomycota ectomycorrhizal fingerprints of genome expansion and a Proteobacteria-rich microbiome.</title>
        <authorList>
            <person name="Quandt C.A."/>
            <person name="Kohler A."/>
            <person name="Hesse C.N."/>
            <person name="Sharpton T.J."/>
            <person name="Martin F."/>
            <person name="Spatafora J.W."/>
        </authorList>
    </citation>
    <scope>NUCLEOTIDE SEQUENCE [LARGE SCALE GENOMIC DNA]</scope>
    <source>
        <strain evidence="2 3">OSC145934</strain>
    </source>
</reference>
<dbReference type="EMBL" id="NPHW01003038">
    <property type="protein sequence ID" value="OXV10250.1"/>
    <property type="molecule type" value="Genomic_DNA"/>
</dbReference>
<protein>
    <submittedName>
        <fullName evidence="2">Uncharacterized protein</fullName>
    </submittedName>
</protein>
<organism evidence="2 3">
    <name type="scientific">Elaphomyces granulatus</name>
    <dbReference type="NCBI Taxonomy" id="519963"/>
    <lineage>
        <taxon>Eukaryota</taxon>
        <taxon>Fungi</taxon>
        <taxon>Dikarya</taxon>
        <taxon>Ascomycota</taxon>
        <taxon>Pezizomycotina</taxon>
        <taxon>Eurotiomycetes</taxon>
        <taxon>Eurotiomycetidae</taxon>
        <taxon>Eurotiales</taxon>
        <taxon>Elaphomycetaceae</taxon>
        <taxon>Elaphomyces</taxon>
    </lineage>
</organism>